<dbReference type="InterPro" id="IPR029044">
    <property type="entry name" value="Nucleotide-diphossugar_trans"/>
</dbReference>
<dbReference type="InterPro" id="IPR001173">
    <property type="entry name" value="Glyco_trans_2-like"/>
</dbReference>
<reference evidence="3" key="1">
    <citation type="submission" date="2020-05" db="EMBL/GenBank/DDBJ databases">
        <authorList>
            <person name="Chiriac C."/>
            <person name="Salcher M."/>
            <person name="Ghai R."/>
            <person name="Kavagutti S V."/>
        </authorList>
    </citation>
    <scope>NUCLEOTIDE SEQUENCE</scope>
</reference>
<name>A0A6J7S0A2_9ZZZZ</name>
<proteinExistence type="predicted"/>
<dbReference type="Gene3D" id="3.90.550.10">
    <property type="entry name" value="Spore Coat Polysaccharide Biosynthesis Protein SpsA, Chain A"/>
    <property type="match status" value="1"/>
</dbReference>
<protein>
    <submittedName>
        <fullName evidence="3">Unannotated protein</fullName>
    </submittedName>
</protein>
<evidence type="ECO:0000259" key="1">
    <source>
        <dbReference type="Pfam" id="PF00535"/>
    </source>
</evidence>
<organism evidence="3">
    <name type="scientific">freshwater metagenome</name>
    <dbReference type="NCBI Taxonomy" id="449393"/>
    <lineage>
        <taxon>unclassified sequences</taxon>
        <taxon>metagenomes</taxon>
        <taxon>ecological metagenomes</taxon>
    </lineage>
</organism>
<evidence type="ECO:0000313" key="2">
    <source>
        <dbReference type="EMBL" id="CAB4346570.1"/>
    </source>
</evidence>
<dbReference type="PANTHER" id="PTHR43179:SF7">
    <property type="entry name" value="RHAMNOSYLTRANSFERASE WBBL"/>
    <property type="match status" value="1"/>
</dbReference>
<accession>A0A6J7S0A2</accession>
<gene>
    <name evidence="2" type="ORF">UFOPK3522_01410</name>
    <name evidence="3" type="ORF">UFOPK4175_00690</name>
</gene>
<dbReference type="SUPFAM" id="SSF53448">
    <property type="entry name" value="Nucleotide-diphospho-sugar transferases"/>
    <property type="match status" value="1"/>
</dbReference>
<feature type="domain" description="Glycosyltransferase 2-like" evidence="1">
    <location>
        <begin position="15"/>
        <end position="120"/>
    </location>
</feature>
<dbReference type="EMBL" id="CAESAO010000155">
    <property type="protein sequence ID" value="CAB4346570.1"/>
    <property type="molecule type" value="Genomic_DNA"/>
</dbReference>
<dbReference type="EMBL" id="CAFBPX010000107">
    <property type="protein sequence ID" value="CAB5034573.1"/>
    <property type="molecule type" value="Genomic_DNA"/>
</dbReference>
<sequence length="313" mass="34395">MAEVDLSYCVVNTQQRELLLRALDAIGREQAALKITTEVLVLDNSSTDGSAGAARDHPAVDDLVVLEQRAGKAENDSMLLERASGRYALLCNEDTELQPGATQALFAALEDNPKAAAAGAKLLNPDGQPQPSAWRFPGPLTALASALFVHHWTTVQSTGEVTKPVDWAQSAALLVRRDAGSSIGWLDPQFFVYSDEVDFCKRLADEGWETLYVPSARAIHHEQLSTGALPEKRIVELSRNRDRYMRKHHSRISAALVRWLTAWTYSLRAIAATVLPGHNAARYRAHARASLHPDEGEGLREAALDYNRGGRRL</sequence>
<dbReference type="Pfam" id="PF00535">
    <property type="entry name" value="Glycos_transf_2"/>
    <property type="match status" value="1"/>
</dbReference>
<evidence type="ECO:0000313" key="3">
    <source>
        <dbReference type="EMBL" id="CAB5034573.1"/>
    </source>
</evidence>
<dbReference type="PANTHER" id="PTHR43179">
    <property type="entry name" value="RHAMNOSYLTRANSFERASE WBBL"/>
    <property type="match status" value="1"/>
</dbReference>
<dbReference type="AlphaFoldDB" id="A0A6J7S0A2"/>